<dbReference type="GO" id="GO:0005789">
    <property type="term" value="C:endoplasmic reticulum membrane"/>
    <property type="evidence" value="ECO:0007669"/>
    <property type="project" value="TreeGrafter"/>
</dbReference>
<feature type="compositionally biased region" description="Gly residues" evidence="6">
    <location>
        <begin position="406"/>
        <end position="415"/>
    </location>
</feature>
<dbReference type="AlphaFoldDB" id="A0A9P6W7K2"/>
<dbReference type="OrthoDB" id="28257at2759"/>
<feature type="compositionally biased region" description="Low complexity" evidence="6">
    <location>
        <begin position="443"/>
        <end position="478"/>
    </location>
</feature>
<keyword evidence="4 7" id="KW-1133">Transmembrane helix</keyword>
<accession>A0A9P6W7K2</accession>
<organism evidence="8 9">
    <name type="scientific">Rhodotorula mucilaginosa</name>
    <name type="common">Yeast</name>
    <name type="synonym">Rhodotorula rubra</name>
    <dbReference type="NCBI Taxonomy" id="5537"/>
    <lineage>
        <taxon>Eukaryota</taxon>
        <taxon>Fungi</taxon>
        <taxon>Dikarya</taxon>
        <taxon>Basidiomycota</taxon>
        <taxon>Pucciniomycotina</taxon>
        <taxon>Microbotryomycetes</taxon>
        <taxon>Sporidiobolales</taxon>
        <taxon>Sporidiobolaceae</taxon>
        <taxon>Rhodotorula</taxon>
    </lineage>
</organism>
<comment type="caution">
    <text evidence="8">The sequence shown here is derived from an EMBL/GenBank/DDBJ whole genome shotgun (WGS) entry which is preliminary data.</text>
</comment>
<feature type="transmembrane region" description="Helical" evidence="7">
    <location>
        <begin position="162"/>
        <end position="179"/>
    </location>
</feature>
<evidence type="ECO:0000313" key="8">
    <source>
        <dbReference type="EMBL" id="KAG0664379.1"/>
    </source>
</evidence>
<evidence type="ECO:0000256" key="5">
    <source>
        <dbReference type="ARBA" id="ARBA00023136"/>
    </source>
</evidence>
<evidence type="ECO:0000256" key="2">
    <source>
        <dbReference type="ARBA" id="ARBA00008096"/>
    </source>
</evidence>
<reference evidence="8 9" key="1">
    <citation type="submission" date="2020-11" db="EMBL/GenBank/DDBJ databases">
        <title>Kefir isolates.</title>
        <authorList>
            <person name="Marcisauskas S."/>
            <person name="Kim Y."/>
            <person name="Blasche S."/>
        </authorList>
    </citation>
    <scope>NUCLEOTIDE SEQUENCE [LARGE SCALE GENOMIC DNA]</scope>
    <source>
        <strain evidence="8 9">KR</strain>
    </source>
</reference>
<evidence type="ECO:0000256" key="3">
    <source>
        <dbReference type="ARBA" id="ARBA00022692"/>
    </source>
</evidence>
<proteinExistence type="inferred from homology"/>
<feature type="region of interest" description="Disordered" evidence="6">
    <location>
        <begin position="520"/>
        <end position="561"/>
    </location>
</feature>
<keyword evidence="3 7" id="KW-0812">Transmembrane</keyword>
<comment type="subcellular location">
    <subcellularLocation>
        <location evidence="1">Membrane</location>
        <topology evidence="1">Multi-pass membrane protein</topology>
    </subcellularLocation>
</comment>
<evidence type="ECO:0008006" key="10">
    <source>
        <dbReference type="Google" id="ProtNLM"/>
    </source>
</evidence>
<feature type="transmembrane region" description="Helical" evidence="7">
    <location>
        <begin position="102"/>
        <end position="122"/>
    </location>
</feature>
<evidence type="ECO:0000256" key="4">
    <source>
        <dbReference type="ARBA" id="ARBA00022989"/>
    </source>
</evidence>
<feature type="compositionally biased region" description="Low complexity" evidence="6">
    <location>
        <begin position="298"/>
        <end position="308"/>
    </location>
</feature>
<evidence type="ECO:0000256" key="7">
    <source>
        <dbReference type="SAM" id="Phobius"/>
    </source>
</evidence>
<feature type="region of interest" description="Disordered" evidence="6">
    <location>
        <begin position="263"/>
        <end position="320"/>
    </location>
</feature>
<evidence type="ECO:0000313" key="9">
    <source>
        <dbReference type="Proteomes" id="UP000777482"/>
    </source>
</evidence>
<dbReference type="Pfam" id="PF04148">
    <property type="entry name" value="Erv26"/>
    <property type="match status" value="1"/>
</dbReference>
<dbReference type="GO" id="GO:0006888">
    <property type="term" value="P:endoplasmic reticulum to Golgi vesicle-mediated transport"/>
    <property type="evidence" value="ECO:0007669"/>
    <property type="project" value="InterPro"/>
</dbReference>
<dbReference type="PANTHER" id="PTHR13144">
    <property type="entry name" value="TEX261 PROTEIN"/>
    <property type="match status" value="1"/>
</dbReference>
<dbReference type="EMBL" id="PUHQ01000014">
    <property type="protein sequence ID" value="KAG0664379.1"/>
    <property type="molecule type" value="Genomic_DNA"/>
</dbReference>
<keyword evidence="9" id="KW-1185">Reference proteome</keyword>
<dbReference type="InterPro" id="IPR007277">
    <property type="entry name" value="Svp26/Tex261"/>
</dbReference>
<sequence length="561" mass="57086">MTVILHALSYLAVIAAFVFGLLSLANGLLYIAEVIEEHAQLAKTVGQRLVYVEILLLAALYAVDGLPLHLVAVGILAHVVYTDTHSLQNFSRHWPVISIKSITFVASCLLVLLSHFLSFRYFSDRSASSANSYHGGRHSYGHDSRRGRYAAGSGHQDSFLDVATYFAICVWLVPFYLFLSLSANDNVLPSAGAETPSPSQPSSPSVAQKAAFLSPAPSTSRAPDSPSLGGGRHQRQRSSMMKSALSSAFSIMPASLRPAHLSAHLPLPQGKGSTSTGGSPRQDLPRSPSPTYHFHPVPGSGPSSTPSTPGGGGGGGLVSASTAADASTSAFSVAVAAKGAAAATSHAFARAKRPVPLRSVTASPTITTDNFPPSYPPAPHSAGVLVTSPVNTTFAPSLRPVNVNVNGGGGGGGGMPRSQPNSPAQSRFPLAAPLSASGGPSMTNPFGNSSSSGTPSASSPSSRRGSAGPQQPSSPAAPRLTTSLSSQGGGGAAALPSSNHYTGLGVAGLARRNTVDAGVSGVGSGSVSVNMGGGAAPPVRRPSAMGDGIQQRRPMQDPSNR</sequence>
<evidence type="ECO:0000256" key="6">
    <source>
        <dbReference type="SAM" id="MobiDB-lite"/>
    </source>
</evidence>
<feature type="compositionally biased region" description="Low complexity" evidence="6">
    <location>
        <begin position="196"/>
        <end position="205"/>
    </location>
</feature>
<dbReference type="PANTHER" id="PTHR13144:SF0">
    <property type="entry name" value="PROTEIN TEX261"/>
    <property type="match status" value="1"/>
</dbReference>
<dbReference type="Proteomes" id="UP000777482">
    <property type="component" value="Unassembled WGS sequence"/>
</dbReference>
<feature type="transmembrane region" description="Helical" evidence="7">
    <location>
        <begin position="7"/>
        <end position="31"/>
    </location>
</feature>
<feature type="region of interest" description="Disordered" evidence="6">
    <location>
        <begin position="397"/>
        <end position="496"/>
    </location>
</feature>
<name>A0A9P6W7K2_RHOMI</name>
<dbReference type="GO" id="GO:0000139">
    <property type="term" value="C:Golgi membrane"/>
    <property type="evidence" value="ECO:0007669"/>
    <property type="project" value="TreeGrafter"/>
</dbReference>
<protein>
    <recommendedName>
        <fullName evidence="10">DUF396-domain-containing protein</fullName>
    </recommendedName>
</protein>
<feature type="region of interest" description="Disordered" evidence="6">
    <location>
        <begin position="191"/>
        <end position="243"/>
    </location>
</feature>
<dbReference type="GO" id="GO:0097020">
    <property type="term" value="F:COPII receptor activity"/>
    <property type="evidence" value="ECO:0007669"/>
    <property type="project" value="InterPro"/>
</dbReference>
<comment type="similarity">
    <text evidence="2">Belongs to the SVP26 family.</text>
</comment>
<dbReference type="GO" id="GO:0030134">
    <property type="term" value="C:COPII-coated ER to Golgi transport vesicle"/>
    <property type="evidence" value="ECO:0007669"/>
    <property type="project" value="TreeGrafter"/>
</dbReference>
<evidence type="ECO:0000256" key="1">
    <source>
        <dbReference type="ARBA" id="ARBA00004141"/>
    </source>
</evidence>
<keyword evidence="5 7" id="KW-0472">Membrane</keyword>
<feature type="transmembrane region" description="Helical" evidence="7">
    <location>
        <begin position="51"/>
        <end position="81"/>
    </location>
</feature>
<gene>
    <name evidence="8" type="ORF">C6P46_001424</name>
</gene>